<name>A0A4S9BU33_AURPU</name>
<accession>A0A4S9BU33</accession>
<dbReference type="PRINTS" id="PR00420">
    <property type="entry name" value="RNGMNOXGNASE"/>
</dbReference>
<dbReference type="Gene3D" id="3.50.50.60">
    <property type="entry name" value="FAD/NAD(P)-binding domain"/>
    <property type="match status" value="1"/>
</dbReference>
<dbReference type="PANTHER" id="PTHR46720">
    <property type="entry name" value="HYDROXYLASE, PUTATIVE (AFU_ORTHOLOGUE AFUA_3G01460)-RELATED"/>
    <property type="match status" value="1"/>
</dbReference>
<evidence type="ECO:0000313" key="6">
    <source>
        <dbReference type="Proteomes" id="UP000304928"/>
    </source>
</evidence>
<dbReference type="GO" id="GO:0044550">
    <property type="term" value="P:secondary metabolite biosynthetic process"/>
    <property type="evidence" value="ECO:0007669"/>
    <property type="project" value="TreeGrafter"/>
</dbReference>
<evidence type="ECO:0000259" key="4">
    <source>
        <dbReference type="Pfam" id="PF01494"/>
    </source>
</evidence>
<dbReference type="GO" id="GO:0016491">
    <property type="term" value="F:oxidoreductase activity"/>
    <property type="evidence" value="ECO:0007669"/>
    <property type="project" value="UniProtKB-KW"/>
</dbReference>
<dbReference type="EMBL" id="QZAR01000004">
    <property type="protein sequence ID" value="THW97194.1"/>
    <property type="molecule type" value="Genomic_DNA"/>
</dbReference>
<dbReference type="InterPro" id="IPR051104">
    <property type="entry name" value="FAD_monoxygenase"/>
</dbReference>
<keyword evidence="1" id="KW-0285">Flavoprotein</keyword>
<dbReference type="AlphaFoldDB" id="A0A4S9BU33"/>
<protein>
    <submittedName>
        <fullName evidence="5">FAD/NAD(P)-binding domain-containing protein</fullName>
    </submittedName>
</protein>
<dbReference type="InterPro" id="IPR002938">
    <property type="entry name" value="FAD-bd"/>
</dbReference>
<reference evidence="5 6" key="1">
    <citation type="submission" date="2018-10" db="EMBL/GenBank/DDBJ databases">
        <title>Fifty Aureobasidium pullulans genomes reveal a recombining polyextremotolerant generalist.</title>
        <authorList>
            <person name="Gostincar C."/>
            <person name="Turk M."/>
            <person name="Zajc J."/>
            <person name="Gunde-Cimerman N."/>
        </authorList>
    </citation>
    <scope>NUCLEOTIDE SEQUENCE [LARGE SCALE GENOMIC DNA]</scope>
    <source>
        <strain evidence="5 6">EXF-10507</strain>
    </source>
</reference>
<dbReference type="Pfam" id="PF01494">
    <property type="entry name" value="FAD_binding_3"/>
    <property type="match status" value="1"/>
</dbReference>
<gene>
    <name evidence="5" type="ORF">D6D15_00474</name>
</gene>
<proteinExistence type="predicted"/>
<comment type="caution">
    <text evidence="5">The sequence shown here is derived from an EMBL/GenBank/DDBJ whole genome shotgun (WGS) entry which is preliminary data.</text>
</comment>
<dbReference type="PANTHER" id="PTHR46720:SF3">
    <property type="entry name" value="FAD-BINDING DOMAIN-CONTAINING PROTEIN-RELATED"/>
    <property type="match status" value="1"/>
</dbReference>
<evidence type="ECO:0000313" key="5">
    <source>
        <dbReference type="EMBL" id="THW97194.1"/>
    </source>
</evidence>
<organism evidence="5 6">
    <name type="scientific">Aureobasidium pullulans</name>
    <name type="common">Black yeast</name>
    <name type="synonym">Pullularia pullulans</name>
    <dbReference type="NCBI Taxonomy" id="5580"/>
    <lineage>
        <taxon>Eukaryota</taxon>
        <taxon>Fungi</taxon>
        <taxon>Dikarya</taxon>
        <taxon>Ascomycota</taxon>
        <taxon>Pezizomycotina</taxon>
        <taxon>Dothideomycetes</taxon>
        <taxon>Dothideomycetidae</taxon>
        <taxon>Dothideales</taxon>
        <taxon>Saccotheciaceae</taxon>
        <taxon>Aureobasidium</taxon>
    </lineage>
</organism>
<dbReference type="InterPro" id="IPR036188">
    <property type="entry name" value="FAD/NAD-bd_sf"/>
</dbReference>
<dbReference type="SUPFAM" id="SSF51905">
    <property type="entry name" value="FAD/NAD(P)-binding domain"/>
    <property type="match status" value="1"/>
</dbReference>
<dbReference type="Proteomes" id="UP000304928">
    <property type="component" value="Unassembled WGS sequence"/>
</dbReference>
<dbReference type="GO" id="GO:0071949">
    <property type="term" value="F:FAD binding"/>
    <property type="evidence" value="ECO:0007669"/>
    <property type="project" value="InterPro"/>
</dbReference>
<keyword evidence="3" id="KW-0560">Oxidoreductase</keyword>
<feature type="domain" description="FAD-binding" evidence="4">
    <location>
        <begin position="145"/>
        <end position="378"/>
    </location>
</feature>
<keyword evidence="2" id="KW-0274">FAD</keyword>
<evidence type="ECO:0000256" key="1">
    <source>
        <dbReference type="ARBA" id="ARBA00022630"/>
    </source>
</evidence>
<sequence>MKHSSNPISPTLPCTMPHSEEKIRIAIAGGGIGGLCLAVGLMDKPNLDVHIYEGVPKYTDIGAGLALHKNAITAMDLIHPAIKKTYFAKALTMAGEEDEEMVTQVVLVSGPNTGEVVAELGKAKGRRTVARADLLDGLLSLLPKDRVTFGKKLDSINEDEANGKVTLTFKDGTTAEADCLLGADGVHSGTRKFLLGADHPAVPPRNSDGWRVHSRQVPMELAMKTIDSRWRRTVPILCGSEGHVNMMPLHMGKTLSIICVTRTGIASDGSIAPFEKERFADYREDAKAAVELVAEDPNITWELQQHDPAPYYSRRNIAMMGDAAHACMPFVGQGAAQAIEDAAVLTALFRRVESVSQVEKALAAYDKVRRPRAQAVVTMGRDFGRLYDFALDGVKDDPVKMKQFMGKGAAFTNNADLEKQNQDAVDAFEALL</sequence>
<evidence type="ECO:0000256" key="3">
    <source>
        <dbReference type="ARBA" id="ARBA00023002"/>
    </source>
</evidence>
<evidence type="ECO:0000256" key="2">
    <source>
        <dbReference type="ARBA" id="ARBA00022827"/>
    </source>
</evidence>